<dbReference type="EMBL" id="MUMY01000001">
    <property type="protein sequence ID" value="ONM50602.1"/>
    <property type="molecule type" value="Genomic_DNA"/>
</dbReference>
<gene>
    <name evidence="1" type="ORF">B0T46_01500</name>
</gene>
<evidence type="ECO:0000313" key="1">
    <source>
        <dbReference type="EMBL" id="ONM50602.1"/>
    </source>
</evidence>
<protein>
    <recommendedName>
        <fullName evidence="3">ESX-1 secretion-associated protein</fullName>
    </recommendedName>
</protein>
<sequence>MDVGQGNANALWQQAASGTFRMERGAAEECAKVYTRLVDTVLEPLVDKSERLSRVSGFGDFASAQELQAGFATKGGATTEALTGLMEAALRMAAAFLQAGGAFEEADAMNRRAIDAAWKAPKQ</sequence>
<dbReference type="Proteomes" id="UP000188836">
    <property type="component" value="Unassembled WGS sequence"/>
</dbReference>
<comment type="caution">
    <text evidence="1">The sequence shown here is derived from an EMBL/GenBank/DDBJ whole genome shotgun (WGS) entry which is preliminary data.</text>
</comment>
<dbReference type="RefSeq" id="WP_077114583.1">
    <property type="nucleotide sequence ID" value="NZ_MUKP01000010.1"/>
</dbReference>
<evidence type="ECO:0008006" key="3">
    <source>
        <dbReference type="Google" id="ProtNLM"/>
    </source>
</evidence>
<dbReference type="OrthoDB" id="4558816at2"/>
<accession>A0A1V2TM90</accession>
<evidence type="ECO:0000313" key="2">
    <source>
        <dbReference type="Proteomes" id="UP000188836"/>
    </source>
</evidence>
<keyword evidence="2" id="KW-1185">Reference proteome</keyword>
<proteinExistence type="predicted"/>
<organism evidence="1 2">
    <name type="scientific">Nocardia donostiensis</name>
    <dbReference type="NCBI Taxonomy" id="1538463"/>
    <lineage>
        <taxon>Bacteria</taxon>
        <taxon>Bacillati</taxon>
        <taxon>Actinomycetota</taxon>
        <taxon>Actinomycetes</taxon>
        <taxon>Mycobacteriales</taxon>
        <taxon>Nocardiaceae</taxon>
        <taxon>Nocardia</taxon>
    </lineage>
</organism>
<name>A0A1V2TM90_9NOCA</name>
<dbReference type="AlphaFoldDB" id="A0A1V2TM90"/>
<reference evidence="1 2" key="1">
    <citation type="journal article" date="2016" name="Antonie Van Leeuwenhoek">
        <title>Nocardia donostiensis sp. nov., isolated from human respiratory specimens.</title>
        <authorList>
            <person name="Ercibengoa M."/>
            <person name="Bell M."/>
            <person name="Marimon J.M."/>
            <person name="Humrighouse B."/>
            <person name="Klenk H.P."/>
            <person name="Potter G."/>
            <person name="Perez-Trallero E."/>
        </authorList>
    </citation>
    <scope>NUCLEOTIDE SEQUENCE [LARGE SCALE GENOMIC DNA]</scope>
    <source>
        <strain evidence="1 2">X1655</strain>
    </source>
</reference>